<organism evidence="1 2">
    <name type="scientific">Actinoplanes aureus</name>
    <dbReference type="NCBI Taxonomy" id="2792083"/>
    <lineage>
        <taxon>Bacteria</taxon>
        <taxon>Bacillati</taxon>
        <taxon>Actinomycetota</taxon>
        <taxon>Actinomycetes</taxon>
        <taxon>Micromonosporales</taxon>
        <taxon>Micromonosporaceae</taxon>
        <taxon>Actinoplanes</taxon>
    </lineage>
</organism>
<evidence type="ECO:0000313" key="1">
    <source>
        <dbReference type="EMBL" id="MBG0567331.1"/>
    </source>
</evidence>
<reference evidence="1" key="1">
    <citation type="submission" date="2020-11" db="EMBL/GenBank/DDBJ databases">
        <title>Isolation and identification of active actinomycetes.</title>
        <authorList>
            <person name="Sun X."/>
        </authorList>
    </citation>
    <scope>NUCLEOTIDE SEQUENCE</scope>
    <source>
        <strain evidence="1">NEAU-A11</strain>
    </source>
</reference>
<comment type="caution">
    <text evidence="1">The sequence shown here is derived from an EMBL/GenBank/DDBJ whole genome shotgun (WGS) entry which is preliminary data.</text>
</comment>
<sequence>MCFVVPDACALPTAERPSRLAESDELLTTADWAQAGLPLEGARSAARAS</sequence>
<evidence type="ECO:0000313" key="2">
    <source>
        <dbReference type="Proteomes" id="UP000598146"/>
    </source>
</evidence>
<dbReference type="AlphaFoldDB" id="A0A931G3V5"/>
<keyword evidence="2" id="KW-1185">Reference proteome</keyword>
<dbReference type="RefSeq" id="WP_196419164.1">
    <property type="nucleotide sequence ID" value="NZ_JADQTO010000026.1"/>
</dbReference>
<dbReference type="EMBL" id="JADQTO010000026">
    <property type="protein sequence ID" value="MBG0567331.1"/>
    <property type="molecule type" value="Genomic_DNA"/>
</dbReference>
<name>A0A931G3V5_9ACTN</name>
<protein>
    <submittedName>
        <fullName evidence="1">Uncharacterized protein</fullName>
    </submittedName>
</protein>
<dbReference type="Proteomes" id="UP000598146">
    <property type="component" value="Unassembled WGS sequence"/>
</dbReference>
<gene>
    <name evidence="1" type="ORF">I4J89_38365</name>
</gene>
<proteinExistence type="predicted"/>
<accession>A0A931G3V5</accession>